<evidence type="ECO:0000313" key="2">
    <source>
        <dbReference type="Proteomes" id="UP000286063"/>
    </source>
</evidence>
<dbReference type="AlphaFoldDB" id="A0A413ITV3"/>
<dbReference type="OrthoDB" id="1073851at2"/>
<protein>
    <recommendedName>
        <fullName evidence="3">DUF4926 domain-containing protein</fullName>
    </recommendedName>
</protein>
<name>A0A413ITV3_9BACT</name>
<accession>A0A413ITV3</accession>
<dbReference type="RefSeq" id="WP_117774479.1">
    <property type="nucleotide sequence ID" value="NZ_QSCR01000001.1"/>
</dbReference>
<comment type="caution">
    <text evidence="1">The sequence shown here is derived from an EMBL/GenBank/DDBJ whole genome shotgun (WGS) entry which is preliminary data.</text>
</comment>
<organism evidence="1 2">
    <name type="scientific">Butyricimonas virosa</name>
    <dbReference type="NCBI Taxonomy" id="544645"/>
    <lineage>
        <taxon>Bacteria</taxon>
        <taxon>Pseudomonadati</taxon>
        <taxon>Bacteroidota</taxon>
        <taxon>Bacteroidia</taxon>
        <taxon>Bacteroidales</taxon>
        <taxon>Odoribacteraceae</taxon>
        <taxon>Butyricimonas</taxon>
    </lineage>
</organism>
<dbReference type="EMBL" id="QSCR01000001">
    <property type="protein sequence ID" value="RGY21336.1"/>
    <property type="molecule type" value="Genomic_DNA"/>
</dbReference>
<dbReference type="Proteomes" id="UP000286063">
    <property type="component" value="Unassembled WGS sequence"/>
</dbReference>
<sequence length="62" mass="7110">MNIEQLHIGMTVVEVLPYGRETIPMQVVGIFQDGTVYLDFEGNEGDVWEVNVKDLKLDRETK</sequence>
<proteinExistence type="predicted"/>
<reference evidence="1 2" key="1">
    <citation type="submission" date="2018-08" db="EMBL/GenBank/DDBJ databases">
        <title>A genome reference for cultivated species of the human gut microbiota.</title>
        <authorList>
            <person name="Zou Y."/>
            <person name="Xue W."/>
            <person name="Luo G."/>
        </authorList>
    </citation>
    <scope>NUCLEOTIDE SEQUENCE [LARGE SCALE GENOMIC DNA]</scope>
    <source>
        <strain evidence="1 2">OF02-7</strain>
    </source>
</reference>
<evidence type="ECO:0000313" key="1">
    <source>
        <dbReference type="EMBL" id="RGY21336.1"/>
    </source>
</evidence>
<evidence type="ECO:0008006" key="3">
    <source>
        <dbReference type="Google" id="ProtNLM"/>
    </source>
</evidence>
<gene>
    <name evidence="1" type="ORF">DXA50_00335</name>
</gene>